<dbReference type="RefSeq" id="WP_394487196.1">
    <property type="nucleotide sequence ID" value="NZ_JBIGIA010000004.1"/>
</dbReference>
<evidence type="ECO:0000313" key="6">
    <source>
        <dbReference type="EMBL" id="MFG6456448.1"/>
    </source>
</evidence>
<dbReference type="SUPFAM" id="SSF53850">
    <property type="entry name" value="Periplasmic binding protein-like II"/>
    <property type="match status" value="1"/>
</dbReference>
<dbReference type="CDD" id="cd08422">
    <property type="entry name" value="PBP2_CrgA_like"/>
    <property type="match status" value="1"/>
</dbReference>
<feature type="domain" description="HTH lysR-type" evidence="5">
    <location>
        <begin position="1"/>
        <end position="59"/>
    </location>
</feature>
<dbReference type="PROSITE" id="PS50931">
    <property type="entry name" value="HTH_LYSR"/>
    <property type="match status" value="1"/>
</dbReference>
<dbReference type="Pfam" id="PF00126">
    <property type="entry name" value="HTH_1"/>
    <property type="match status" value="1"/>
</dbReference>
<evidence type="ECO:0000313" key="7">
    <source>
        <dbReference type="Proteomes" id="UP001606305"/>
    </source>
</evidence>
<proteinExistence type="inferred from homology"/>
<dbReference type="EMBL" id="JBIGIA010000004">
    <property type="protein sequence ID" value="MFG6456448.1"/>
    <property type="molecule type" value="Genomic_DNA"/>
</dbReference>
<protein>
    <submittedName>
        <fullName evidence="6">LysR family transcriptional regulator</fullName>
    </submittedName>
</protein>
<dbReference type="InterPro" id="IPR058163">
    <property type="entry name" value="LysR-type_TF_proteobact-type"/>
</dbReference>
<reference evidence="6 7" key="1">
    <citation type="submission" date="2024-09" db="EMBL/GenBank/DDBJ databases">
        <title>Novel species of the genus Pelomonas and Roseateles isolated from streams.</title>
        <authorList>
            <person name="Lu H."/>
        </authorList>
    </citation>
    <scope>NUCLEOTIDE SEQUENCE [LARGE SCALE GENOMIC DNA]</scope>
    <source>
        <strain evidence="6 7">BYS96W</strain>
    </source>
</reference>
<gene>
    <name evidence="6" type="ORF">ACG00X_06350</name>
</gene>
<evidence type="ECO:0000259" key="5">
    <source>
        <dbReference type="PROSITE" id="PS50931"/>
    </source>
</evidence>
<dbReference type="InterPro" id="IPR036388">
    <property type="entry name" value="WH-like_DNA-bd_sf"/>
</dbReference>
<dbReference type="InterPro" id="IPR036390">
    <property type="entry name" value="WH_DNA-bd_sf"/>
</dbReference>
<keyword evidence="2" id="KW-0805">Transcription regulation</keyword>
<comment type="similarity">
    <text evidence="1">Belongs to the LysR transcriptional regulatory family.</text>
</comment>
<dbReference type="PANTHER" id="PTHR30537">
    <property type="entry name" value="HTH-TYPE TRANSCRIPTIONAL REGULATOR"/>
    <property type="match status" value="1"/>
</dbReference>
<dbReference type="SUPFAM" id="SSF46785">
    <property type="entry name" value="Winged helix' DNA-binding domain"/>
    <property type="match status" value="1"/>
</dbReference>
<comment type="caution">
    <text evidence="6">The sequence shown here is derived from an EMBL/GenBank/DDBJ whole genome shotgun (WGS) entry which is preliminary data.</text>
</comment>
<dbReference type="Proteomes" id="UP001606305">
    <property type="component" value="Unassembled WGS sequence"/>
</dbReference>
<dbReference type="InterPro" id="IPR005119">
    <property type="entry name" value="LysR_subst-bd"/>
</dbReference>
<dbReference type="Gene3D" id="1.10.10.10">
    <property type="entry name" value="Winged helix-like DNA-binding domain superfamily/Winged helix DNA-binding domain"/>
    <property type="match status" value="1"/>
</dbReference>
<accession>A0ABW7G3F3</accession>
<keyword evidence="4" id="KW-0804">Transcription</keyword>
<evidence type="ECO:0000256" key="3">
    <source>
        <dbReference type="ARBA" id="ARBA00023125"/>
    </source>
</evidence>
<name>A0ABW7G3F3_9BURK</name>
<dbReference type="Pfam" id="PF03466">
    <property type="entry name" value="LysR_substrate"/>
    <property type="match status" value="1"/>
</dbReference>
<keyword evidence="7" id="KW-1185">Reference proteome</keyword>
<dbReference type="Gene3D" id="3.40.190.290">
    <property type="match status" value="1"/>
</dbReference>
<evidence type="ECO:0000256" key="1">
    <source>
        <dbReference type="ARBA" id="ARBA00009437"/>
    </source>
</evidence>
<organism evidence="6 7">
    <name type="scientific">Pelomonas nitida</name>
    <dbReference type="NCBI Taxonomy" id="3299027"/>
    <lineage>
        <taxon>Bacteria</taxon>
        <taxon>Pseudomonadati</taxon>
        <taxon>Pseudomonadota</taxon>
        <taxon>Betaproteobacteria</taxon>
        <taxon>Burkholderiales</taxon>
        <taxon>Sphaerotilaceae</taxon>
        <taxon>Roseateles</taxon>
    </lineage>
</organism>
<keyword evidence="3" id="KW-0238">DNA-binding</keyword>
<dbReference type="PANTHER" id="PTHR30537:SF5">
    <property type="entry name" value="HTH-TYPE TRANSCRIPTIONAL ACTIVATOR TTDR-RELATED"/>
    <property type="match status" value="1"/>
</dbReference>
<dbReference type="InterPro" id="IPR000847">
    <property type="entry name" value="LysR_HTH_N"/>
</dbReference>
<evidence type="ECO:0000256" key="2">
    <source>
        <dbReference type="ARBA" id="ARBA00023015"/>
    </source>
</evidence>
<evidence type="ECO:0000256" key="4">
    <source>
        <dbReference type="ARBA" id="ARBA00023163"/>
    </source>
</evidence>
<sequence length="316" mass="34777">MDRLHSLQAFCRVIDLQGFSAAAREMGLSPSVITRLINDLEAHIGVRLINRTTRRLALTEAGEAYLEQVRRALAELDEADASVRSSSHSLNGHLKVLAPPAFATHQLAPLLTGFRRRYPKLTVHLSSPGPVETLDESFDVSILTSRGTVEGEFVARRLARSHMILCAAPAYLARHGRPVQPRDLHDHEVMLPPLAKDLTLHRDRDADAGHDPVQFTPLNVPLATAHMDIALSATTAGLGISAMPSYAVAQAIAERRLERVLPGWHLFEIFVFAAMPSRKYVPAKTRALLDFLLEVFPDDDSDPWLPGRAPQLGAAR</sequence>